<evidence type="ECO:0000256" key="5">
    <source>
        <dbReference type="SAM" id="Phobius"/>
    </source>
</evidence>
<dbReference type="PANTHER" id="PTHR14856:SF9">
    <property type="entry name" value="PQ-LOOP REPEAT-CONTAINING PROTEIN 1"/>
    <property type="match status" value="1"/>
</dbReference>
<dbReference type="InterPro" id="IPR052241">
    <property type="entry name" value="SLC66/Scramblase_ANY1"/>
</dbReference>
<dbReference type="GeneID" id="54278980"/>
<keyword evidence="2 5" id="KW-0812">Transmembrane</keyword>
<dbReference type="PANTHER" id="PTHR14856">
    <property type="entry name" value="PQ-LOOP REPEAT-CONTAINING PROTEIN 1-LIKE PROTEIN"/>
    <property type="match status" value="1"/>
</dbReference>
<dbReference type="EMBL" id="ML978066">
    <property type="protein sequence ID" value="KAF2021247.1"/>
    <property type="molecule type" value="Genomic_DNA"/>
</dbReference>
<sequence>MLEVLQNLDMSFINSIVTHLAPIFIATSPITSYADQIYSIHRTRSSSGFSLDIPLIMLVASILKVYYWFGARFSTSLLVQAVLMIGVHLLLLHVALTHRPPFQTHPFAHAAQPKPRPYSFWQWRSTKPYWGFIAYFSVVLLVLHVMFSSTGIFIPYTNLLGYIALAIEATLPWPQLLANYRRRGCKGFRFSVCVNWIIGDTFKMWFFFASSAGEVPLAFKICGCFQALCDLGLGLQFWMWGDGPEEDMSKIADRYEMNSKVAGETGYTPEIDSYGNPVALGEKATY</sequence>
<evidence type="ECO:0000256" key="3">
    <source>
        <dbReference type="ARBA" id="ARBA00022989"/>
    </source>
</evidence>
<dbReference type="Proteomes" id="UP000799778">
    <property type="component" value="Unassembled WGS sequence"/>
</dbReference>
<dbReference type="Pfam" id="PF04193">
    <property type="entry name" value="PQ-loop"/>
    <property type="match status" value="2"/>
</dbReference>
<reference evidence="6" key="1">
    <citation type="journal article" date="2020" name="Stud. Mycol.">
        <title>101 Dothideomycetes genomes: a test case for predicting lifestyles and emergence of pathogens.</title>
        <authorList>
            <person name="Haridas S."/>
            <person name="Albert R."/>
            <person name="Binder M."/>
            <person name="Bloem J."/>
            <person name="Labutti K."/>
            <person name="Salamov A."/>
            <person name="Andreopoulos B."/>
            <person name="Baker S."/>
            <person name="Barry K."/>
            <person name="Bills G."/>
            <person name="Bluhm B."/>
            <person name="Cannon C."/>
            <person name="Castanera R."/>
            <person name="Culley D."/>
            <person name="Daum C."/>
            <person name="Ezra D."/>
            <person name="Gonzalez J."/>
            <person name="Henrissat B."/>
            <person name="Kuo A."/>
            <person name="Liang C."/>
            <person name="Lipzen A."/>
            <person name="Lutzoni F."/>
            <person name="Magnuson J."/>
            <person name="Mondo S."/>
            <person name="Nolan M."/>
            <person name="Ohm R."/>
            <person name="Pangilinan J."/>
            <person name="Park H.-J."/>
            <person name="Ramirez L."/>
            <person name="Alfaro M."/>
            <person name="Sun H."/>
            <person name="Tritt A."/>
            <person name="Yoshinaga Y."/>
            <person name="Zwiers L.-H."/>
            <person name="Turgeon B."/>
            <person name="Goodwin S."/>
            <person name="Spatafora J."/>
            <person name="Crous P."/>
            <person name="Grigoriev I."/>
        </authorList>
    </citation>
    <scope>NUCLEOTIDE SEQUENCE</scope>
    <source>
        <strain evidence="6">CBS 175.79</strain>
    </source>
</reference>
<dbReference type="GO" id="GO:0005768">
    <property type="term" value="C:endosome"/>
    <property type="evidence" value="ECO:0007669"/>
    <property type="project" value="TreeGrafter"/>
</dbReference>
<feature type="transmembrane region" description="Helical" evidence="5">
    <location>
        <begin position="51"/>
        <end position="69"/>
    </location>
</feature>
<feature type="transmembrane region" description="Helical" evidence="5">
    <location>
        <begin position="129"/>
        <end position="147"/>
    </location>
</feature>
<dbReference type="OrthoDB" id="292213at2759"/>
<feature type="transmembrane region" description="Helical" evidence="5">
    <location>
        <begin position="12"/>
        <end position="30"/>
    </location>
</feature>
<proteinExistence type="predicted"/>
<evidence type="ECO:0000256" key="4">
    <source>
        <dbReference type="ARBA" id="ARBA00023136"/>
    </source>
</evidence>
<dbReference type="AlphaFoldDB" id="A0A6A5Y895"/>
<dbReference type="InterPro" id="IPR006603">
    <property type="entry name" value="PQ-loop_rpt"/>
</dbReference>
<evidence type="ECO:0000313" key="7">
    <source>
        <dbReference type="Proteomes" id="UP000799778"/>
    </source>
</evidence>
<dbReference type="GO" id="GO:0016020">
    <property type="term" value="C:membrane"/>
    <property type="evidence" value="ECO:0007669"/>
    <property type="project" value="UniProtKB-SubCell"/>
</dbReference>
<name>A0A6A5Y895_9PLEO</name>
<keyword evidence="3 5" id="KW-1133">Transmembrane helix</keyword>
<gene>
    <name evidence="6" type="ORF">BU24DRAFT_17795</name>
</gene>
<accession>A0A6A5Y895</accession>
<keyword evidence="4 5" id="KW-0472">Membrane</keyword>
<evidence type="ECO:0000313" key="6">
    <source>
        <dbReference type="EMBL" id="KAF2021247.1"/>
    </source>
</evidence>
<dbReference type="Gene3D" id="1.20.1280.290">
    <property type="match status" value="2"/>
</dbReference>
<evidence type="ECO:0000256" key="2">
    <source>
        <dbReference type="ARBA" id="ARBA00022692"/>
    </source>
</evidence>
<evidence type="ECO:0008006" key="8">
    <source>
        <dbReference type="Google" id="ProtNLM"/>
    </source>
</evidence>
<dbReference type="GO" id="GO:0042147">
    <property type="term" value="P:retrograde transport, endosome to Golgi"/>
    <property type="evidence" value="ECO:0007669"/>
    <property type="project" value="TreeGrafter"/>
</dbReference>
<dbReference type="GO" id="GO:0045332">
    <property type="term" value="P:phospholipid translocation"/>
    <property type="evidence" value="ECO:0007669"/>
    <property type="project" value="TreeGrafter"/>
</dbReference>
<protein>
    <recommendedName>
        <fullName evidence="8">PQ loop repeat protein</fullName>
    </recommendedName>
</protein>
<feature type="transmembrane region" description="Helical" evidence="5">
    <location>
        <begin position="75"/>
        <end position="96"/>
    </location>
</feature>
<dbReference type="GO" id="GO:0005802">
    <property type="term" value="C:trans-Golgi network"/>
    <property type="evidence" value="ECO:0007669"/>
    <property type="project" value="TreeGrafter"/>
</dbReference>
<comment type="subcellular location">
    <subcellularLocation>
        <location evidence="1">Membrane</location>
        <topology evidence="1">Multi-pass membrane protein</topology>
    </subcellularLocation>
</comment>
<evidence type="ECO:0000256" key="1">
    <source>
        <dbReference type="ARBA" id="ARBA00004141"/>
    </source>
</evidence>
<dbReference type="GO" id="GO:0005829">
    <property type="term" value="C:cytosol"/>
    <property type="evidence" value="ECO:0007669"/>
    <property type="project" value="GOC"/>
</dbReference>
<organism evidence="6 7">
    <name type="scientific">Aaosphaeria arxii CBS 175.79</name>
    <dbReference type="NCBI Taxonomy" id="1450172"/>
    <lineage>
        <taxon>Eukaryota</taxon>
        <taxon>Fungi</taxon>
        <taxon>Dikarya</taxon>
        <taxon>Ascomycota</taxon>
        <taxon>Pezizomycotina</taxon>
        <taxon>Dothideomycetes</taxon>
        <taxon>Pleosporomycetidae</taxon>
        <taxon>Pleosporales</taxon>
        <taxon>Pleosporales incertae sedis</taxon>
        <taxon>Aaosphaeria</taxon>
    </lineage>
</organism>
<dbReference type="RefSeq" id="XP_033389586.1">
    <property type="nucleotide sequence ID" value="XM_033521583.1"/>
</dbReference>
<keyword evidence="7" id="KW-1185">Reference proteome</keyword>